<comment type="similarity">
    <text evidence="2 4">Belongs to the SspH family.</text>
</comment>
<dbReference type="GeneID" id="83635295"/>
<dbReference type="HAMAP" id="MF_00667">
    <property type="entry name" value="SspH"/>
    <property type="match status" value="1"/>
</dbReference>
<dbReference type="EMBL" id="CP109872">
    <property type="protein sequence ID" value="UYW67706.1"/>
    <property type="molecule type" value="Genomic_DNA"/>
</dbReference>
<name>A0A063C8S3_BACCE</name>
<dbReference type="OMA" id="MNTQRAK"/>
<dbReference type="RefSeq" id="WP_001025740.1">
    <property type="nucleotide sequence ID" value="NZ_AP022857.1"/>
</dbReference>
<evidence type="ECO:0000313" key="6">
    <source>
        <dbReference type="EMBL" id="MBK1610147.1"/>
    </source>
</evidence>
<keyword evidence="3 4" id="KW-0749">Sporulation</keyword>
<dbReference type="NCBIfam" id="TIGR02861">
    <property type="entry name" value="SASP_H"/>
    <property type="match status" value="1"/>
</dbReference>
<sequence>MNIQRAKELSVSAEQANVSFQGMPVMIQHVDESNETARIYEVKNPGRELTVPVNSLEEI</sequence>
<protein>
    <recommendedName>
        <fullName evidence="4">Small, acid-soluble spore protein H</fullName>
        <shortName evidence="4">SASP H</shortName>
    </recommendedName>
</protein>
<evidence type="ECO:0000313" key="9">
    <source>
        <dbReference type="Proteomes" id="UP000075591"/>
    </source>
</evidence>
<dbReference type="EMBL" id="NVAP01000034">
    <property type="protein sequence ID" value="PFQ45078.1"/>
    <property type="molecule type" value="Genomic_DNA"/>
</dbReference>
<dbReference type="eggNOG" id="ENOG5033AUF">
    <property type="taxonomic scope" value="Bacteria"/>
</dbReference>
<dbReference type="Proteomes" id="UP000075591">
    <property type="component" value="Unassembled WGS sequence"/>
</dbReference>
<evidence type="ECO:0000256" key="4">
    <source>
        <dbReference type="HAMAP-Rule" id="MF_00667"/>
    </source>
</evidence>
<evidence type="ECO:0000313" key="5">
    <source>
        <dbReference type="EMBL" id="KXX92102.1"/>
    </source>
</evidence>
<evidence type="ECO:0000313" key="8">
    <source>
        <dbReference type="EMBL" id="UYW67706.1"/>
    </source>
</evidence>
<evidence type="ECO:0000313" key="7">
    <source>
        <dbReference type="EMBL" id="PFQ45078.1"/>
    </source>
</evidence>
<dbReference type="KEGG" id="bcef:BcrFT9_01421"/>
<dbReference type="GO" id="GO:0042601">
    <property type="term" value="C:endospore-forming forespore"/>
    <property type="evidence" value="ECO:0007669"/>
    <property type="project" value="InterPro"/>
</dbReference>
<dbReference type="PATRIC" id="fig|1396.419.peg.5440"/>
<organism evidence="5 9">
    <name type="scientific">Bacillus cereus</name>
    <dbReference type="NCBI Taxonomy" id="1396"/>
    <lineage>
        <taxon>Bacteria</taxon>
        <taxon>Bacillati</taxon>
        <taxon>Bacillota</taxon>
        <taxon>Bacilli</taxon>
        <taxon>Bacillales</taxon>
        <taxon>Bacillaceae</taxon>
        <taxon>Bacillus</taxon>
        <taxon>Bacillus cereus group</taxon>
    </lineage>
</organism>
<evidence type="ECO:0000313" key="11">
    <source>
        <dbReference type="Proteomes" id="UP000613452"/>
    </source>
</evidence>
<gene>
    <name evidence="4" type="primary">sspH</name>
    <name evidence="5" type="ORF">AT274_22275</name>
    <name evidence="7" type="ORF">COK05_15470</name>
    <name evidence="6" type="ORF">JCR31_19805</name>
    <name evidence="8" type="ORF">OK229_18215</name>
</gene>
<evidence type="ECO:0000256" key="1">
    <source>
        <dbReference type="ARBA" id="ARBA00004288"/>
    </source>
</evidence>
<dbReference type="Proteomes" id="UP001163707">
    <property type="component" value="Chromosome"/>
</dbReference>
<comment type="subcellular location">
    <subcellularLocation>
        <location evidence="1 4">Spore core</location>
    </subcellularLocation>
</comment>
<comment type="induction">
    <text evidence="4">Expressed only in the forespore compartment of sporulating cells.</text>
</comment>
<reference evidence="6 11" key="3">
    <citation type="submission" date="2020-12" db="EMBL/GenBank/DDBJ databases">
        <title>Genome assembly for a thermostable protease producing Bacillus cereus MAKP1 strain isolated from chicken gut.</title>
        <authorList>
            <person name="Malaviya A."/>
        </authorList>
    </citation>
    <scope>NUCLEOTIDE SEQUENCE [LARGE SCALE GENOMIC DNA]</scope>
    <source>
        <strain evidence="6 11">MAKP1</strain>
    </source>
</reference>
<dbReference type="Proteomes" id="UP000224386">
    <property type="component" value="Unassembled WGS sequence"/>
</dbReference>
<dbReference type="Pfam" id="PF08141">
    <property type="entry name" value="SspH"/>
    <property type="match status" value="1"/>
</dbReference>
<accession>A0A063C8S3</accession>
<dbReference type="GO" id="GO:0030435">
    <property type="term" value="P:sporulation resulting in formation of a cellular spore"/>
    <property type="evidence" value="ECO:0007669"/>
    <property type="project" value="UniProtKB-KW"/>
</dbReference>
<evidence type="ECO:0000256" key="3">
    <source>
        <dbReference type="ARBA" id="ARBA00022969"/>
    </source>
</evidence>
<evidence type="ECO:0000256" key="2">
    <source>
        <dbReference type="ARBA" id="ARBA00006573"/>
    </source>
</evidence>
<evidence type="ECO:0000313" key="10">
    <source>
        <dbReference type="Proteomes" id="UP000224386"/>
    </source>
</evidence>
<reference evidence="8" key="4">
    <citation type="submission" date="2023-02" db="EMBL/GenBank/DDBJ databases">
        <title>Complete Genome Sequence of Bacillus cereus sensu lato isolate BC38B from pepper closely related to the Bacillus anthracis clade.</title>
        <authorList>
            <person name="Abdelli M."/>
            <person name="Cerar Kisek T."/>
            <person name="Falaise C."/>
            <person name="Cumont A."/>
            <person name="Giraud M."/>
            <person name="Chatoux J."/>
            <person name="Rogee S."/>
            <person name="Dadvisard M."/>
            <person name="Larigauderie G."/>
            <person name="Raynaud F."/>
            <person name="Godic Torkar K."/>
            <person name="Ramisse V."/>
        </authorList>
    </citation>
    <scope>NUCLEOTIDE SEQUENCE</scope>
    <source>
        <strain evidence="8">BC38B</strain>
    </source>
</reference>
<dbReference type="InterPro" id="IPR012610">
    <property type="entry name" value="SASP_SspH"/>
</dbReference>
<dbReference type="GO" id="GO:0030436">
    <property type="term" value="P:asexual sporulation"/>
    <property type="evidence" value="ECO:0007669"/>
    <property type="project" value="UniProtKB-UniRule"/>
</dbReference>
<dbReference type="EMBL" id="LOMT01000112">
    <property type="protein sequence ID" value="KXX92102.1"/>
    <property type="molecule type" value="Genomic_DNA"/>
</dbReference>
<reference evidence="5 9" key="1">
    <citation type="submission" date="2015-12" db="EMBL/GenBank/DDBJ databases">
        <title>Bacillus cereus Group isolate.</title>
        <authorList>
            <person name="Kovac J."/>
        </authorList>
    </citation>
    <scope>NUCLEOTIDE SEQUENCE [LARGE SCALE GENOMIC DNA]</scope>
    <source>
        <strain evidence="5 9">FSL W8-0275</strain>
    </source>
</reference>
<proteinExistence type="evidence at transcript level"/>
<dbReference type="AlphaFoldDB" id="A0A063C8S3"/>
<reference evidence="7 10" key="2">
    <citation type="submission" date="2017-09" db="EMBL/GenBank/DDBJ databases">
        <title>Large-scale bioinformatics analysis of Bacillus genomes uncovers conserved roles of natural products in bacterial physiology.</title>
        <authorList>
            <consortium name="Agbiome Team Llc"/>
            <person name="Bleich R.M."/>
            <person name="Grubbs K.J."/>
            <person name="Santa Maria K.C."/>
            <person name="Allen S.E."/>
            <person name="Farag S."/>
            <person name="Shank E.A."/>
            <person name="Bowers A."/>
        </authorList>
    </citation>
    <scope>NUCLEOTIDE SEQUENCE [LARGE SCALE GENOMIC DNA]</scope>
    <source>
        <strain evidence="7 10">AFS070861</strain>
    </source>
</reference>
<dbReference type="EMBL" id="JAEFBZ010000001">
    <property type="protein sequence ID" value="MBK1610147.1"/>
    <property type="molecule type" value="Genomic_DNA"/>
</dbReference>
<dbReference type="Proteomes" id="UP000613452">
    <property type="component" value="Unassembled WGS sequence"/>
</dbReference>